<comment type="subcellular location">
    <subcellularLocation>
        <location evidence="1">Nucleus</location>
    </subcellularLocation>
</comment>
<dbReference type="Pfam" id="PF03184">
    <property type="entry name" value="DDE_1"/>
    <property type="match status" value="1"/>
</dbReference>
<dbReference type="InterPro" id="IPR011011">
    <property type="entry name" value="Znf_FYVE_PHD"/>
</dbReference>
<organism evidence="5 6">
    <name type="scientific">Dryococelus australis</name>
    <dbReference type="NCBI Taxonomy" id="614101"/>
    <lineage>
        <taxon>Eukaryota</taxon>
        <taxon>Metazoa</taxon>
        <taxon>Ecdysozoa</taxon>
        <taxon>Arthropoda</taxon>
        <taxon>Hexapoda</taxon>
        <taxon>Insecta</taxon>
        <taxon>Pterygota</taxon>
        <taxon>Neoptera</taxon>
        <taxon>Polyneoptera</taxon>
        <taxon>Phasmatodea</taxon>
        <taxon>Verophasmatodea</taxon>
        <taxon>Anareolatae</taxon>
        <taxon>Phasmatidae</taxon>
        <taxon>Eurycanthinae</taxon>
        <taxon>Dryococelus</taxon>
    </lineage>
</organism>
<keyword evidence="6" id="KW-1185">Reference proteome</keyword>
<feature type="region of interest" description="Disordered" evidence="2">
    <location>
        <begin position="267"/>
        <end position="298"/>
    </location>
</feature>
<dbReference type="InterPro" id="IPR013083">
    <property type="entry name" value="Znf_RING/FYVE/PHD"/>
</dbReference>
<dbReference type="InterPro" id="IPR007889">
    <property type="entry name" value="HTH_Psq"/>
</dbReference>
<evidence type="ECO:0000313" key="5">
    <source>
        <dbReference type="EMBL" id="KAJ8887202.1"/>
    </source>
</evidence>
<feature type="non-terminal residue" evidence="5">
    <location>
        <position position="338"/>
    </location>
</feature>
<dbReference type="SUPFAM" id="SSF57903">
    <property type="entry name" value="FYVE/PHD zinc finger"/>
    <property type="match status" value="1"/>
</dbReference>
<protein>
    <recommendedName>
        <fullName evidence="7">Transposase</fullName>
    </recommendedName>
</protein>
<proteinExistence type="predicted"/>
<dbReference type="EMBL" id="JARBHB010000004">
    <property type="protein sequence ID" value="KAJ8887202.1"/>
    <property type="molecule type" value="Genomic_DNA"/>
</dbReference>
<accession>A0ABQ9HS58</accession>
<evidence type="ECO:0000313" key="6">
    <source>
        <dbReference type="Proteomes" id="UP001159363"/>
    </source>
</evidence>
<name>A0ABQ9HS58_9NEOP</name>
<evidence type="ECO:0000259" key="4">
    <source>
        <dbReference type="Pfam" id="PF05225"/>
    </source>
</evidence>
<evidence type="ECO:0000259" key="3">
    <source>
        <dbReference type="Pfam" id="PF03184"/>
    </source>
</evidence>
<feature type="domain" description="DDE-1" evidence="3">
    <location>
        <begin position="153"/>
        <end position="221"/>
    </location>
</feature>
<dbReference type="SUPFAM" id="SSF46689">
    <property type="entry name" value="Homeodomain-like"/>
    <property type="match status" value="1"/>
</dbReference>
<dbReference type="Gene3D" id="3.30.40.10">
    <property type="entry name" value="Zinc/RING finger domain, C3HC4 (zinc finger)"/>
    <property type="match status" value="1"/>
</dbReference>
<dbReference type="Gene3D" id="1.10.10.60">
    <property type="entry name" value="Homeodomain-like"/>
    <property type="match status" value="1"/>
</dbReference>
<dbReference type="Pfam" id="PF05225">
    <property type="entry name" value="HTH_psq"/>
    <property type="match status" value="1"/>
</dbReference>
<dbReference type="InterPro" id="IPR009057">
    <property type="entry name" value="Homeodomain-like_sf"/>
</dbReference>
<sequence>MRVIELSLSTARMEGRGKLETLRKPTDQRHHPTRFPHARIKEWPSRGLNPVRLGGRLVCLLFSHHGPITKEFNKVRTTDRCHWSEESLQKAIKAVKEDKLPIKTAAVRFDVPRTTLCCHLTEIVSRPGLKCLGRNTVLGNYEWSLVEHLHNLKNWDLKHRTNNEEPALLVLDGHGSHWKSSKTLEYAVKYKTEMVCLPPHTTHWTQQLKKFFKRKLQKVYEKDSEPQGICPFDENVFHEESFAPCEITSEPQTNEHVDKLGNTAAHEDMDAQDDPDYPKTSQSHSENEEADTIGIGNENIMQEESKCGKCEGDFFDDEGETWIQCRGCDIWFHEICAG</sequence>
<evidence type="ECO:0000256" key="2">
    <source>
        <dbReference type="SAM" id="MobiDB-lite"/>
    </source>
</evidence>
<reference evidence="5 6" key="1">
    <citation type="submission" date="2023-02" db="EMBL/GenBank/DDBJ databases">
        <title>LHISI_Scaffold_Assembly.</title>
        <authorList>
            <person name="Stuart O.P."/>
            <person name="Cleave R."/>
            <person name="Magrath M.J.L."/>
            <person name="Mikheyev A.S."/>
        </authorList>
    </citation>
    <scope>NUCLEOTIDE SEQUENCE [LARGE SCALE GENOMIC DNA]</scope>
    <source>
        <strain evidence="5">Daus_M_001</strain>
        <tissue evidence="5">Leg muscle</tissue>
    </source>
</reference>
<gene>
    <name evidence="5" type="ORF">PR048_013417</name>
</gene>
<dbReference type="CDD" id="cd15517">
    <property type="entry name" value="PHD_TCF19_like"/>
    <property type="match status" value="1"/>
</dbReference>
<dbReference type="Proteomes" id="UP001159363">
    <property type="component" value="Chromosome X"/>
</dbReference>
<dbReference type="InterPro" id="IPR004875">
    <property type="entry name" value="DDE_SF_endonuclease_dom"/>
</dbReference>
<evidence type="ECO:0000256" key="1">
    <source>
        <dbReference type="ARBA" id="ARBA00004123"/>
    </source>
</evidence>
<evidence type="ECO:0008006" key="7">
    <source>
        <dbReference type="Google" id="ProtNLM"/>
    </source>
</evidence>
<comment type="caution">
    <text evidence="5">The sequence shown here is derived from an EMBL/GenBank/DDBJ whole genome shotgun (WGS) entry which is preliminary data.</text>
</comment>
<feature type="domain" description="HTH psq-type" evidence="4">
    <location>
        <begin position="84"/>
        <end position="120"/>
    </location>
</feature>